<dbReference type="InterPro" id="IPR050143">
    <property type="entry name" value="TRIM/RBCC"/>
</dbReference>
<feature type="domain" description="B30.2/SPRY" evidence="10">
    <location>
        <begin position="271"/>
        <end position="462"/>
    </location>
</feature>
<dbReference type="InterPro" id="IPR000315">
    <property type="entry name" value="Znf_B-box"/>
</dbReference>
<proteinExistence type="inferred from homology"/>
<keyword evidence="6" id="KW-0862">Zinc</keyword>
<dbReference type="InterPro" id="IPR003879">
    <property type="entry name" value="Butyrophylin_SPRY"/>
</dbReference>
<dbReference type="SMART" id="SM00336">
    <property type="entry name" value="BBOX"/>
    <property type="match status" value="1"/>
</dbReference>
<dbReference type="AlphaFoldDB" id="A0ABD1KR23"/>
<dbReference type="CDD" id="cd12893">
    <property type="entry name" value="SPRY_PRY_TRIM35"/>
    <property type="match status" value="1"/>
</dbReference>
<dbReference type="SUPFAM" id="SSF49899">
    <property type="entry name" value="Concanavalin A-like lectins/glucanases"/>
    <property type="match status" value="1"/>
</dbReference>
<dbReference type="InterPro" id="IPR043136">
    <property type="entry name" value="B30.2/SPRY_sf"/>
</dbReference>
<dbReference type="PROSITE" id="PS50119">
    <property type="entry name" value="ZF_BBOX"/>
    <property type="match status" value="1"/>
</dbReference>
<dbReference type="PANTHER" id="PTHR24103">
    <property type="entry name" value="E3 UBIQUITIN-PROTEIN LIGASE TRIM"/>
    <property type="match status" value="1"/>
</dbReference>
<comment type="caution">
    <text evidence="11">The sequence shown here is derived from an EMBL/GenBank/DDBJ whole genome shotgun (WGS) entry which is preliminary data.</text>
</comment>
<dbReference type="GO" id="GO:0005737">
    <property type="term" value="C:cytoplasm"/>
    <property type="evidence" value="ECO:0007669"/>
    <property type="project" value="UniProtKB-SubCell"/>
</dbReference>
<feature type="domain" description="RING-type" evidence="8">
    <location>
        <begin position="13"/>
        <end position="53"/>
    </location>
</feature>
<dbReference type="SMART" id="SM00589">
    <property type="entry name" value="PRY"/>
    <property type="match status" value="1"/>
</dbReference>
<dbReference type="EMBL" id="JBHFQA010000003">
    <property type="protein sequence ID" value="KAL2101620.1"/>
    <property type="molecule type" value="Genomic_DNA"/>
</dbReference>
<dbReference type="Proteomes" id="UP001591681">
    <property type="component" value="Unassembled WGS sequence"/>
</dbReference>
<dbReference type="SMART" id="SM00184">
    <property type="entry name" value="RING"/>
    <property type="match status" value="1"/>
</dbReference>
<dbReference type="InterPro" id="IPR017907">
    <property type="entry name" value="Znf_RING_CS"/>
</dbReference>
<name>A0ABD1KR23_9TELE</name>
<evidence type="ECO:0000259" key="8">
    <source>
        <dbReference type="PROSITE" id="PS50089"/>
    </source>
</evidence>
<organism evidence="11 12">
    <name type="scientific">Coilia grayii</name>
    <name type="common">Gray's grenadier anchovy</name>
    <dbReference type="NCBI Taxonomy" id="363190"/>
    <lineage>
        <taxon>Eukaryota</taxon>
        <taxon>Metazoa</taxon>
        <taxon>Chordata</taxon>
        <taxon>Craniata</taxon>
        <taxon>Vertebrata</taxon>
        <taxon>Euteleostomi</taxon>
        <taxon>Actinopterygii</taxon>
        <taxon>Neopterygii</taxon>
        <taxon>Teleostei</taxon>
        <taxon>Clupei</taxon>
        <taxon>Clupeiformes</taxon>
        <taxon>Clupeoidei</taxon>
        <taxon>Engraulidae</taxon>
        <taxon>Coilinae</taxon>
        <taxon>Coilia</taxon>
    </lineage>
</organism>
<reference evidence="11 12" key="1">
    <citation type="submission" date="2024-09" db="EMBL/GenBank/DDBJ databases">
        <title>A chromosome-level genome assembly of Gray's grenadier anchovy, Coilia grayii.</title>
        <authorList>
            <person name="Fu Z."/>
        </authorList>
    </citation>
    <scope>NUCLEOTIDE SEQUENCE [LARGE SCALE GENOMIC DNA]</scope>
    <source>
        <strain evidence="11">G4</strain>
        <tissue evidence="11">Muscle</tissue>
    </source>
</reference>
<dbReference type="PROSITE" id="PS50188">
    <property type="entry name" value="B302_SPRY"/>
    <property type="match status" value="1"/>
</dbReference>
<dbReference type="Gene3D" id="3.30.160.60">
    <property type="entry name" value="Classic Zinc Finger"/>
    <property type="match status" value="1"/>
</dbReference>
<dbReference type="InterPro" id="IPR013320">
    <property type="entry name" value="ConA-like_dom_sf"/>
</dbReference>
<feature type="domain" description="B box-type" evidence="9">
    <location>
        <begin position="84"/>
        <end position="124"/>
    </location>
</feature>
<dbReference type="InterPro" id="IPR018957">
    <property type="entry name" value="Znf_C3HC4_RING-type"/>
</dbReference>
<evidence type="ECO:0000256" key="5">
    <source>
        <dbReference type="ARBA" id="ARBA00022771"/>
    </source>
</evidence>
<evidence type="ECO:0008006" key="13">
    <source>
        <dbReference type="Google" id="ProtNLM"/>
    </source>
</evidence>
<dbReference type="SUPFAM" id="SSF57845">
    <property type="entry name" value="B-box zinc-binding domain"/>
    <property type="match status" value="1"/>
</dbReference>
<dbReference type="Pfam" id="PF00643">
    <property type="entry name" value="zf-B_box"/>
    <property type="match status" value="1"/>
</dbReference>
<keyword evidence="12" id="KW-1185">Reference proteome</keyword>
<sequence>MATQPLPEDDLSCPVCCDIFKDPVVLTCSHSFCEGCLRTYWVDNLHRPCPVCRNASMTDKPPVNLALRNLCVAFKEDSERRTAVQSKLCSRHGEQLKLFCLQDKRPVCVDCLTAEHRNHKFCPTQEAVQKYKDTLQDAVTPLHDRVASMKKSKETWEQTGQLCLSQAKVTESLIKEEFKQLHSFLQMEEAALIDELREEQEGKNEAIKNKIDEITQAITSISQTISHIEQEMQVDDLSFLQNFQETEKRATCSVKDPEDLLGALINMAKYVGNLKYNVWKKMLDIVHYTPILLDPNTAHPMLKVSDKLTTLSVNGTQPLPDNAERFDTYLQVLGADGYTSGKHVWEVEVGRNPSWILGVVRESVKKKGTVSPLSPVSGIWSIWHKDGGYIAVTVPETPLLVKKRPHRVRVELDMDRGEVTFSDQVLKATLHKFRYRFTERMFPLLSTGTDPPLRVLPQKISVLVE</sequence>
<comment type="similarity">
    <text evidence="2">Belongs to the TRIM/RBCC family.</text>
</comment>
<dbReference type="PROSITE" id="PS50089">
    <property type="entry name" value="ZF_RING_2"/>
    <property type="match status" value="1"/>
</dbReference>
<evidence type="ECO:0000259" key="9">
    <source>
        <dbReference type="PROSITE" id="PS50119"/>
    </source>
</evidence>
<evidence type="ECO:0000313" key="11">
    <source>
        <dbReference type="EMBL" id="KAL2101620.1"/>
    </source>
</evidence>
<evidence type="ECO:0000259" key="10">
    <source>
        <dbReference type="PROSITE" id="PS50188"/>
    </source>
</evidence>
<dbReference type="Gene3D" id="2.60.120.920">
    <property type="match status" value="1"/>
</dbReference>
<keyword evidence="3" id="KW-0963">Cytoplasm</keyword>
<dbReference type="Gene3D" id="3.30.40.10">
    <property type="entry name" value="Zinc/RING finger domain, C3HC4 (zinc finger)"/>
    <property type="match status" value="1"/>
</dbReference>
<dbReference type="InterPro" id="IPR006574">
    <property type="entry name" value="PRY"/>
</dbReference>
<dbReference type="InterPro" id="IPR001870">
    <property type="entry name" value="B30.2/SPRY"/>
</dbReference>
<dbReference type="Pfam" id="PF00622">
    <property type="entry name" value="SPRY"/>
    <property type="match status" value="1"/>
</dbReference>
<gene>
    <name evidence="11" type="ORF">ACEWY4_003381</name>
</gene>
<dbReference type="GO" id="GO:0008270">
    <property type="term" value="F:zinc ion binding"/>
    <property type="evidence" value="ECO:0007669"/>
    <property type="project" value="UniProtKB-KW"/>
</dbReference>
<evidence type="ECO:0000256" key="7">
    <source>
        <dbReference type="PROSITE-ProRule" id="PRU00024"/>
    </source>
</evidence>
<dbReference type="PRINTS" id="PR01407">
    <property type="entry name" value="BUTYPHLNCDUF"/>
</dbReference>
<dbReference type="InterPro" id="IPR001841">
    <property type="entry name" value="Znf_RING"/>
</dbReference>
<evidence type="ECO:0000256" key="3">
    <source>
        <dbReference type="ARBA" id="ARBA00022490"/>
    </source>
</evidence>
<protein>
    <recommendedName>
        <fullName evidence="13">Zinc-binding protein A33-like</fullName>
    </recommendedName>
</protein>
<evidence type="ECO:0000256" key="4">
    <source>
        <dbReference type="ARBA" id="ARBA00022723"/>
    </source>
</evidence>
<evidence type="ECO:0000256" key="2">
    <source>
        <dbReference type="ARBA" id="ARBA00008518"/>
    </source>
</evidence>
<dbReference type="PROSITE" id="PS00518">
    <property type="entry name" value="ZF_RING_1"/>
    <property type="match status" value="1"/>
</dbReference>
<dbReference type="Pfam" id="PF13765">
    <property type="entry name" value="PRY"/>
    <property type="match status" value="1"/>
</dbReference>
<dbReference type="Pfam" id="PF00097">
    <property type="entry name" value="zf-C3HC4"/>
    <property type="match status" value="1"/>
</dbReference>
<dbReference type="SUPFAM" id="SSF57850">
    <property type="entry name" value="RING/U-box"/>
    <property type="match status" value="1"/>
</dbReference>
<dbReference type="InterPro" id="IPR003877">
    <property type="entry name" value="SPRY_dom"/>
</dbReference>
<keyword evidence="5 7" id="KW-0863">Zinc-finger</keyword>
<evidence type="ECO:0000313" key="12">
    <source>
        <dbReference type="Proteomes" id="UP001591681"/>
    </source>
</evidence>
<evidence type="ECO:0000256" key="1">
    <source>
        <dbReference type="ARBA" id="ARBA00004496"/>
    </source>
</evidence>
<comment type="subcellular location">
    <subcellularLocation>
        <location evidence="1">Cytoplasm</location>
    </subcellularLocation>
</comment>
<keyword evidence="4" id="KW-0479">Metal-binding</keyword>
<accession>A0ABD1KR23</accession>
<evidence type="ECO:0000256" key="6">
    <source>
        <dbReference type="ARBA" id="ARBA00022833"/>
    </source>
</evidence>
<dbReference type="SMART" id="SM00449">
    <property type="entry name" value="SPRY"/>
    <property type="match status" value="1"/>
</dbReference>
<dbReference type="InterPro" id="IPR013083">
    <property type="entry name" value="Znf_RING/FYVE/PHD"/>
</dbReference>